<protein>
    <recommendedName>
        <fullName evidence="4">Transcription factor domain-containing protein</fullName>
    </recommendedName>
</protein>
<dbReference type="EMBL" id="KN847351">
    <property type="protein sequence ID" value="KIW36617.1"/>
    <property type="molecule type" value="Genomic_DNA"/>
</dbReference>
<organism evidence="2 3">
    <name type="scientific">Exophiala oligosperma</name>
    <dbReference type="NCBI Taxonomy" id="215243"/>
    <lineage>
        <taxon>Eukaryota</taxon>
        <taxon>Fungi</taxon>
        <taxon>Dikarya</taxon>
        <taxon>Ascomycota</taxon>
        <taxon>Pezizomycotina</taxon>
        <taxon>Eurotiomycetes</taxon>
        <taxon>Chaetothyriomycetidae</taxon>
        <taxon>Chaetothyriales</taxon>
        <taxon>Herpotrichiellaceae</taxon>
        <taxon>Exophiala</taxon>
    </lineage>
</organism>
<dbReference type="Proteomes" id="UP000053342">
    <property type="component" value="Unassembled WGS sequence"/>
</dbReference>
<keyword evidence="3" id="KW-1185">Reference proteome</keyword>
<evidence type="ECO:0000313" key="3">
    <source>
        <dbReference type="Proteomes" id="UP000053342"/>
    </source>
</evidence>
<dbReference type="RefSeq" id="XP_016256834.1">
    <property type="nucleotide sequence ID" value="XM_016412758.1"/>
</dbReference>
<accession>A0A0D2BGM0</accession>
<evidence type="ECO:0008006" key="4">
    <source>
        <dbReference type="Google" id="ProtNLM"/>
    </source>
</evidence>
<evidence type="ECO:0000313" key="2">
    <source>
        <dbReference type="EMBL" id="KIW36617.1"/>
    </source>
</evidence>
<dbReference type="VEuPathDB" id="FungiDB:PV06_11131"/>
<dbReference type="RefSeq" id="XP_016256833.1">
    <property type="nucleotide sequence ID" value="XM_016412757.1"/>
</dbReference>
<evidence type="ECO:0000256" key="1">
    <source>
        <dbReference type="SAM" id="SignalP"/>
    </source>
</evidence>
<name>A0A0D2BGM0_9EURO</name>
<gene>
    <name evidence="2" type="ORF">PV06_11131</name>
</gene>
<reference evidence="2 3" key="1">
    <citation type="submission" date="2015-01" db="EMBL/GenBank/DDBJ databases">
        <title>The Genome Sequence of Exophiala oligosperma CBS72588.</title>
        <authorList>
            <consortium name="The Broad Institute Genomics Platform"/>
            <person name="Cuomo C."/>
            <person name="de Hoog S."/>
            <person name="Gorbushina A."/>
            <person name="Stielow B."/>
            <person name="Teixiera M."/>
            <person name="Abouelleil A."/>
            <person name="Chapman S.B."/>
            <person name="Priest M."/>
            <person name="Young S.K."/>
            <person name="Wortman J."/>
            <person name="Nusbaum C."/>
            <person name="Birren B."/>
        </authorList>
    </citation>
    <scope>NUCLEOTIDE SEQUENCE [LARGE SCALE GENOMIC DNA]</scope>
    <source>
        <strain evidence="2 3">CBS 72588</strain>
    </source>
</reference>
<dbReference type="AlphaFoldDB" id="A0A0D2BGM0"/>
<proteinExistence type="predicted"/>
<sequence length="345" mass="38434">MSNCFREVWWSLASLDARLCLLIDRLPCLPPSSKLATPALHQPQSREGEFRKIQFDVSATLLEACHASPSVDGLDEYIRNLERDLAALLQIQKSVVRGSELSNDTEDLTFEVLLFSMILYLKVWDGEGTASKAVSLATVIMEKWHDLRRSPQDWPHRTAADLASKTLEKGQILIPTTTTPAESVNDNKVLDSNLKSCVHDFSPYTISNNDGYFPDEVSDIQPLQIHSEDEGHIGWYSKSDSEPGHHSTLDQAAHNPLYLDTASFDPPTIALNLGPKMVSERQCALPTSTFAYKRPVVPLPVTLQNDLNDGQFLDTSVCMQSNSMSQYRWIGDDTKCQGEAPPFLA</sequence>
<feature type="signal peptide" evidence="1">
    <location>
        <begin position="1"/>
        <end position="20"/>
    </location>
</feature>
<keyword evidence="1" id="KW-0732">Signal</keyword>
<feature type="chain" id="PRO_5007395196" description="Transcription factor domain-containing protein" evidence="1">
    <location>
        <begin position="21"/>
        <end position="345"/>
    </location>
</feature>
<dbReference type="GeneID" id="27363205"/>
<dbReference type="EMBL" id="KN847351">
    <property type="protein sequence ID" value="KIW36618.1"/>
    <property type="molecule type" value="Genomic_DNA"/>
</dbReference>
<dbReference type="HOGENOM" id="CLU_804193_0_0_1"/>